<gene>
    <name evidence="3" type="ORF">G3A44_08545</name>
</gene>
<organism evidence="3 4">
    <name type="scientific">Ideonella livida</name>
    <dbReference type="NCBI Taxonomy" id="2707176"/>
    <lineage>
        <taxon>Bacteria</taxon>
        <taxon>Pseudomonadati</taxon>
        <taxon>Pseudomonadota</taxon>
        <taxon>Betaproteobacteria</taxon>
        <taxon>Burkholderiales</taxon>
        <taxon>Sphaerotilaceae</taxon>
        <taxon>Ideonella</taxon>
    </lineage>
</organism>
<dbReference type="EMBL" id="JAAGOH010000008">
    <property type="protein sequence ID" value="NDY91238.1"/>
    <property type="molecule type" value="Genomic_DNA"/>
</dbReference>
<evidence type="ECO:0008006" key="5">
    <source>
        <dbReference type="Google" id="ProtNLM"/>
    </source>
</evidence>
<evidence type="ECO:0000256" key="2">
    <source>
        <dbReference type="SAM" id="SignalP"/>
    </source>
</evidence>
<feature type="region of interest" description="Disordered" evidence="1">
    <location>
        <begin position="69"/>
        <end position="100"/>
    </location>
</feature>
<reference evidence="3 4" key="1">
    <citation type="submission" date="2020-02" db="EMBL/GenBank/DDBJ databases">
        <title>Ideonella bacterium strain TBM-1.</title>
        <authorList>
            <person name="Chen W.-M."/>
        </authorList>
    </citation>
    <scope>NUCLEOTIDE SEQUENCE [LARGE SCALE GENOMIC DNA]</scope>
    <source>
        <strain evidence="3 4">TBM-1</strain>
    </source>
</reference>
<protein>
    <recommendedName>
        <fullName evidence="5">Secreted protein</fullName>
    </recommendedName>
</protein>
<sequence>MPLPHLLSRHTVAAPALWLALSLALAASPGAAAPGAPGPSAPPAATDTIEDTPASAAADLRRITLTRRDLPRDAPRFEDHPAERWQGRRAVPDVDSHPRSREFRTRLREGARRGQVFAGHYTLVSWGCGTACLEMAIVDLKTGAVHHPPALLGIDRNYLGDVPTDNADVPWRTRPDSRLIVVYGGLNFEAGHRGIHWFVWEDDRLRRLRFVPKPY</sequence>
<name>A0A7C9TIQ2_9BURK</name>
<dbReference type="Proteomes" id="UP000484255">
    <property type="component" value="Unassembled WGS sequence"/>
</dbReference>
<comment type="caution">
    <text evidence="3">The sequence shown here is derived from an EMBL/GenBank/DDBJ whole genome shotgun (WGS) entry which is preliminary data.</text>
</comment>
<proteinExistence type="predicted"/>
<evidence type="ECO:0000256" key="1">
    <source>
        <dbReference type="SAM" id="MobiDB-lite"/>
    </source>
</evidence>
<dbReference type="AlphaFoldDB" id="A0A7C9TIQ2"/>
<feature type="region of interest" description="Disordered" evidence="1">
    <location>
        <begin position="30"/>
        <end position="49"/>
    </location>
</feature>
<keyword evidence="2" id="KW-0732">Signal</keyword>
<feature type="signal peptide" evidence="2">
    <location>
        <begin position="1"/>
        <end position="26"/>
    </location>
</feature>
<evidence type="ECO:0000313" key="4">
    <source>
        <dbReference type="Proteomes" id="UP000484255"/>
    </source>
</evidence>
<evidence type="ECO:0000313" key="3">
    <source>
        <dbReference type="EMBL" id="NDY91238.1"/>
    </source>
</evidence>
<accession>A0A7C9TIQ2</accession>
<dbReference type="RefSeq" id="WP_163457093.1">
    <property type="nucleotide sequence ID" value="NZ_JAAGOH010000008.1"/>
</dbReference>
<keyword evidence="4" id="KW-1185">Reference proteome</keyword>
<feature type="chain" id="PRO_5028968283" description="Secreted protein" evidence="2">
    <location>
        <begin position="27"/>
        <end position="215"/>
    </location>
</feature>